<organism evidence="1 2">
    <name type="scientific">Rhizobium freirei PRF 81</name>
    <dbReference type="NCBI Taxonomy" id="363754"/>
    <lineage>
        <taxon>Bacteria</taxon>
        <taxon>Pseudomonadati</taxon>
        <taxon>Pseudomonadota</taxon>
        <taxon>Alphaproteobacteria</taxon>
        <taxon>Hyphomicrobiales</taxon>
        <taxon>Rhizobiaceae</taxon>
        <taxon>Rhizobium/Agrobacterium group</taxon>
        <taxon>Rhizobium</taxon>
    </lineage>
</organism>
<comment type="caution">
    <text evidence="1">The sequence shown here is derived from an EMBL/GenBank/DDBJ whole genome shotgun (WGS) entry which is preliminary data.</text>
</comment>
<proteinExistence type="predicted"/>
<sequence>MGQGIAHKVHPAALPGGGKHFRYCGLDALMGIGDDELDAAQPPPDQLSKKLGPDRLGLGRADLHAEHFASAIGVDADGDDYGDGDNTTTAPNLEVGRIDPQVGPFSFDGPVEEGLHLLIDLLAEPGHLTFGDARHAHGLDEVINRAGRNTLDISLLDDRRQSLLGHAARLQEAREVAAGAKLGNAQLDGARPCLPIPVAIAVTLGQPEAILLAIGRAGLRADLQRHQLLGSKADHLPQQIGISALLNE</sequence>
<reference evidence="1 2" key="1">
    <citation type="journal article" date="2012" name="BMC Genomics">
        <title>Genomic basis of broad host range and environmental adaptability of Rhizobium tropici CIAT 899 and Rhizobium sp. PRF 81 which are used in inoculants for common bean (Phaseolus vulgaris L.).</title>
        <authorList>
            <person name="Ormeno-Orrillo E."/>
            <person name="Menna P."/>
            <person name="Almeida L.G."/>
            <person name="Ollero F.J."/>
            <person name="Nicolas M.F."/>
            <person name="Pains Rodrigues E."/>
            <person name="Shigueyoshi Nakatani A."/>
            <person name="Silva Batista J.S."/>
            <person name="Oliveira Chueire L.M."/>
            <person name="Souza R.C."/>
            <person name="Ribeiro Vasconcelos A.T."/>
            <person name="Megias M."/>
            <person name="Hungria M."/>
            <person name="Martinez-Romero E."/>
        </authorList>
    </citation>
    <scope>NUCLEOTIDE SEQUENCE [LARGE SCALE GENOMIC DNA]</scope>
    <source>
        <strain evidence="1 2">PRF 81</strain>
    </source>
</reference>
<gene>
    <name evidence="1" type="ORF">RHSP_79999</name>
</gene>
<evidence type="ECO:0000313" key="1">
    <source>
        <dbReference type="EMBL" id="ENN86681.1"/>
    </source>
</evidence>
<dbReference type="Proteomes" id="UP000012429">
    <property type="component" value="Unassembled WGS sequence"/>
</dbReference>
<dbReference type="EMBL" id="AQHN01000065">
    <property type="protein sequence ID" value="ENN86681.1"/>
    <property type="molecule type" value="Genomic_DNA"/>
</dbReference>
<evidence type="ECO:0000313" key="2">
    <source>
        <dbReference type="Proteomes" id="UP000012429"/>
    </source>
</evidence>
<accession>N6V108</accession>
<dbReference type="AlphaFoldDB" id="N6V108"/>
<protein>
    <submittedName>
        <fullName evidence="1">Uncharacterized protein</fullName>
    </submittedName>
</protein>
<name>N6V108_9HYPH</name>
<keyword evidence="2" id="KW-1185">Reference proteome</keyword>